<sequence length="622" mass="64994">MDTLAKQIVAGVGGKDNILSLVHCATRLRFKLRDSGRAQAETLNRLPDILMVLESGGQFQVVIGNLVAEVYQAICRILEQDDEAPPAGETKKEGLLSRFIDVVSAIFTPTLGILAASGILKGLLSLALVNEWLSETGGTYLLLFVASDALFYFFPLALGYTAGKKFGGNPFTAMALGGALTHPLSIAAFNAAQQTGAASLDFVGIPIVFINYSSSVIPIILAAWASSHLEARCKRILPAAIKNFLTPLLCLSLIVPMTFLLIGPAATGLGRLLANGFQILYDLAPMLAGAALGGLWQVLVIFGLHWGLVPLMYNNLSLLGYDTMGALLLPAVMGQVGATLGVFLRTRDARLKSLAGSAVSSGLFGITEPAIYGVTLPAKRPFLFGCISGALGGLILGYARSSVYSPNLPSIFTFPQIIPPSGVDFSVWGAIAGSLLAAGLAALLTFFFGLPKAEPATAATAADEAPAAAEDPSSYQIPSPIHGQVQPLSTVSDPAFASGVLGNGVAILPHSGRVVAPFSGQVKSLFHACHALALVADDGTEMLIHVGINTVKLDGRHFRAHVRTGDSIAAGDLLLEFDRAAITEAGFDMTSLVLICNPGCTQVRPIPTAEVEELAPLLAVSR</sequence>
<dbReference type="PROSITE" id="PS00371">
    <property type="entry name" value="PTS_EIIA_TYPE_1_HIS"/>
    <property type="match status" value="1"/>
</dbReference>
<evidence type="ECO:0000256" key="6">
    <source>
        <dbReference type="ARBA" id="ARBA00022683"/>
    </source>
</evidence>
<dbReference type="CDD" id="cd00212">
    <property type="entry name" value="PTS_IIB_glc"/>
    <property type="match status" value="1"/>
</dbReference>
<dbReference type="NCBIfam" id="TIGR01995">
    <property type="entry name" value="PTS-II-ABC-beta"/>
    <property type="match status" value="1"/>
</dbReference>
<dbReference type="PROSITE" id="PS51093">
    <property type="entry name" value="PTS_EIIA_TYPE_1"/>
    <property type="match status" value="1"/>
</dbReference>
<dbReference type="InterPro" id="IPR001127">
    <property type="entry name" value="PTS_EIIA_1_perm"/>
</dbReference>
<dbReference type="Pfam" id="PF00358">
    <property type="entry name" value="PTS_EIIA_1"/>
    <property type="match status" value="1"/>
</dbReference>
<evidence type="ECO:0000256" key="7">
    <source>
        <dbReference type="ARBA" id="ARBA00022692"/>
    </source>
</evidence>
<evidence type="ECO:0000256" key="9">
    <source>
        <dbReference type="ARBA" id="ARBA00022989"/>
    </source>
</evidence>
<evidence type="ECO:0000256" key="2">
    <source>
        <dbReference type="ARBA" id="ARBA00022448"/>
    </source>
</evidence>
<evidence type="ECO:0000256" key="4">
    <source>
        <dbReference type="ARBA" id="ARBA00022597"/>
    </source>
</evidence>
<dbReference type="FunFam" id="2.70.70.10:FF:000001">
    <property type="entry name" value="PTS system glucose-specific IIA component"/>
    <property type="match status" value="1"/>
</dbReference>
<evidence type="ECO:0000256" key="3">
    <source>
        <dbReference type="ARBA" id="ARBA00022475"/>
    </source>
</evidence>
<dbReference type="Gene3D" id="3.30.1360.60">
    <property type="entry name" value="Glucose permease domain IIB"/>
    <property type="match status" value="1"/>
</dbReference>
<evidence type="ECO:0000256" key="8">
    <source>
        <dbReference type="ARBA" id="ARBA00022777"/>
    </source>
</evidence>
<accession>A0A1W0D3X0</accession>
<dbReference type="NCBIfam" id="NF007335">
    <property type="entry name" value="PRK09824.1"/>
    <property type="match status" value="1"/>
</dbReference>
<dbReference type="RefSeq" id="WP_081555159.1">
    <property type="nucleotide sequence ID" value="NZ_MUKV01000007.1"/>
</dbReference>
<dbReference type="GO" id="GO:0008982">
    <property type="term" value="F:protein-N(PI)-phosphohistidine-sugar phosphotransferase activity"/>
    <property type="evidence" value="ECO:0007669"/>
    <property type="project" value="InterPro"/>
</dbReference>
<reference evidence="11 12" key="1">
    <citation type="submission" date="2017-02" db="EMBL/GenBank/DDBJ databases">
        <title>Chromobacterium haemolyticum H5244.</title>
        <authorList>
            <person name="Gulvik C.A."/>
        </authorList>
    </citation>
    <scope>NUCLEOTIDE SEQUENCE [LARGE SCALE GENOMIC DNA]</scope>
    <source>
        <strain evidence="11 12">H5244</strain>
    </source>
</reference>
<dbReference type="Gene3D" id="2.70.70.10">
    <property type="entry name" value="Glucose Permease (Domain IIA)"/>
    <property type="match status" value="1"/>
</dbReference>
<dbReference type="GO" id="GO:0016301">
    <property type="term" value="F:kinase activity"/>
    <property type="evidence" value="ECO:0007669"/>
    <property type="project" value="UniProtKB-KW"/>
</dbReference>
<dbReference type="GO" id="GO:0090589">
    <property type="term" value="F:protein-phosphocysteine-trehalose phosphotransferase system transporter activity"/>
    <property type="evidence" value="ECO:0007669"/>
    <property type="project" value="TreeGrafter"/>
</dbReference>
<dbReference type="Pfam" id="PF00367">
    <property type="entry name" value="PTS_EIIB"/>
    <property type="match status" value="1"/>
</dbReference>
<evidence type="ECO:0000256" key="5">
    <source>
        <dbReference type="ARBA" id="ARBA00022679"/>
    </source>
</evidence>
<dbReference type="InterPro" id="IPR011297">
    <property type="entry name" value="PTS_IIABC_b_glu"/>
</dbReference>
<keyword evidence="5" id="KW-0808">Transferase</keyword>
<keyword evidence="3" id="KW-1003">Cell membrane</keyword>
<dbReference type="PANTHER" id="PTHR30175:SF1">
    <property type="entry name" value="PTS SYSTEM ARBUTIN-, CELLOBIOSE-, AND SALICIN-SPECIFIC EIIBC COMPONENT-RELATED"/>
    <property type="match status" value="1"/>
</dbReference>
<protein>
    <submittedName>
        <fullName evidence="11">PTS beta-glucoside transporter subunit IIABC</fullName>
    </submittedName>
</protein>
<dbReference type="Pfam" id="PF02378">
    <property type="entry name" value="PTS_EIIC"/>
    <property type="match status" value="1"/>
</dbReference>
<proteinExistence type="predicted"/>
<dbReference type="InterPro" id="IPR013013">
    <property type="entry name" value="PTS_EIIC_1"/>
</dbReference>
<dbReference type="InterPro" id="IPR003352">
    <property type="entry name" value="PTS_EIIC"/>
</dbReference>
<dbReference type="SUPFAM" id="SSF55604">
    <property type="entry name" value="Glucose permease domain IIB"/>
    <property type="match status" value="1"/>
</dbReference>
<dbReference type="InterPro" id="IPR001996">
    <property type="entry name" value="PTS_IIB_1"/>
</dbReference>
<comment type="subcellular location">
    <subcellularLocation>
        <location evidence="1">Cell membrane</location>
        <topology evidence="1">Multi-pass membrane protein</topology>
    </subcellularLocation>
</comment>
<keyword evidence="7" id="KW-0812">Transmembrane</keyword>
<gene>
    <name evidence="11" type="ORF">B0T45_08230</name>
</gene>
<dbReference type="GO" id="GO:0005886">
    <property type="term" value="C:plasma membrane"/>
    <property type="evidence" value="ECO:0007669"/>
    <property type="project" value="UniProtKB-SubCell"/>
</dbReference>
<dbReference type="EMBL" id="MUKV01000007">
    <property type="protein sequence ID" value="OQS41710.1"/>
    <property type="molecule type" value="Genomic_DNA"/>
</dbReference>
<dbReference type="SUPFAM" id="SSF51261">
    <property type="entry name" value="Duplicated hybrid motif"/>
    <property type="match status" value="1"/>
</dbReference>
<dbReference type="AlphaFoldDB" id="A0A1W0D3X0"/>
<dbReference type="PROSITE" id="PS51103">
    <property type="entry name" value="PTS_EIIC_TYPE_1"/>
    <property type="match status" value="1"/>
</dbReference>
<dbReference type="PANTHER" id="PTHR30175">
    <property type="entry name" value="PHOSPHOTRANSFERASE SYSTEM TRANSPORT PROTEIN"/>
    <property type="match status" value="1"/>
</dbReference>
<dbReference type="InterPro" id="IPR018113">
    <property type="entry name" value="PTrfase_EIIB_Cys"/>
</dbReference>
<comment type="caution">
    <text evidence="11">The sequence shown here is derived from an EMBL/GenBank/DDBJ whole genome shotgun (WGS) entry which is preliminary data.</text>
</comment>
<organism evidence="11 12">
    <name type="scientific">Chromobacterium haemolyticum</name>
    <dbReference type="NCBI Taxonomy" id="394935"/>
    <lineage>
        <taxon>Bacteria</taxon>
        <taxon>Pseudomonadati</taxon>
        <taxon>Pseudomonadota</taxon>
        <taxon>Betaproteobacteria</taxon>
        <taxon>Neisseriales</taxon>
        <taxon>Chromobacteriaceae</taxon>
        <taxon>Chromobacterium</taxon>
    </lineage>
</organism>
<dbReference type="InterPro" id="IPR036878">
    <property type="entry name" value="Glu_permease_IIB"/>
</dbReference>
<evidence type="ECO:0000313" key="12">
    <source>
        <dbReference type="Proteomes" id="UP000192721"/>
    </source>
</evidence>
<evidence type="ECO:0000256" key="10">
    <source>
        <dbReference type="ARBA" id="ARBA00023136"/>
    </source>
</evidence>
<dbReference type="OrthoDB" id="7571469at2"/>
<dbReference type="InterPro" id="IPR050558">
    <property type="entry name" value="PTS_Sugar-Specific_Components"/>
</dbReference>
<keyword evidence="2" id="KW-0813">Transport</keyword>
<dbReference type="InterPro" id="IPR011055">
    <property type="entry name" value="Dup_hybrid_motif"/>
</dbReference>
<dbReference type="GO" id="GO:0009401">
    <property type="term" value="P:phosphoenolpyruvate-dependent sugar phosphotransferase system"/>
    <property type="evidence" value="ECO:0007669"/>
    <property type="project" value="UniProtKB-KW"/>
</dbReference>
<keyword evidence="4" id="KW-0762">Sugar transport</keyword>
<keyword evidence="10" id="KW-0472">Membrane</keyword>
<dbReference type="Proteomes" id="UP000192721">
    <property type="component" value="Unassembled WGS sequence"/>
</dbReference>
<dbReference type="PROSITE" id="PS01035">
    <property type="entry name" value="PTS_EIIB_TYPE_1_CYS"/>
    <property type="match status" value="1"/>
</dbReference>
<evidence type="ECO:0000256" key="1">
    <source>
        <dbReference type="ARBA" id="ARBA00004651"/>
    </source>
</evidence>
<keyword evidence="6" id="KW-0598">Phosphotransferase system</keyword>
<dbReference type="PROSITE" id="PS51098">
    <property type="entry name" value="PTS_EIIB_TYPE_1"/>
    <property type="match status" value="1"/>
</dbReference>
<evidence type="ECO:0000313" key="11">
    <source>
        <dbReference type="EMBL" id="OQS41710.1"/>
    </source>
</evidence>
<dbReference type="FunFam" id="3.30.1360.60:FF:000001">
    <property type="entry name" value="PTS system glucose-specific IIBC component PtsG"/>
    <property type="match status" value="1"/>
</dbReference>
<dbReference type="GO" id="GO:0015771">
    <property type="term" value="P:trehalose transport"/>
    <property type="evidence" value="ECO:0007669"/>
    <property type="project" value="TreeGrafter"/>
</dbReference>
<dbReference type="NCBIfam" id="TIGR00830">
    <property type="entry name" value="PTBA"/>
    <property type="match status" value="1"/>
</dbReference>
<keyword evidence="8" id="KW-0418">Kinase</keyword>
<keyword evidence="9" id="KW-1133">Transmembrane helix</keyword>
<name>A0A1W0D3X0_9NEIS</name>